<dbReference type="EMBL" id="BARV01032649">
    <property type="protein sequence ID" value="GAI36441.1"/>
    <property type="molecule type" value="Genomic_DNA"/>
</dbReference>
<dbReference type="GO" id="GO:1904680">
    <property type="term" value="F:peptide transmembrane transporter activity"/>
    <property type="evidence" value="ECO:0007669"/>
    <property type="project" value="TreeGrafter"/>
</dbReference>
<dbReference type="Gene3D" id="3.10.105.10">
    <property type="entry name" value="Dipeptide-binding Protein, Domain 3"/>
    <property type="match status" value="1"/>
</dbReference>
<dbReference type="PANTHER" id="PTHR30290">
    <property type="entry name" value="PERIPLASMIC BINDING COMPONENT OF ABC TRANSPORTER"/>
    <property type="match status" value="1"/>
</dbReference>
<dbReference type="Gene3D" id="3.90.76.10">
    <property type="entry name" value="Dipeptide-binding Protein, Domain 1"/>
    <property type="match status" value="1"/>
</dbReference>
<protein>
    <recommendedName>
        <fullName evidence="5">Solute-binding protein family 5 domain-containing protein</fullName>
    </recommendedName>
</protein>
<evidence type="ECO:0000259" key="5">
    <source>
        <dbReference type="Pfam" id="PF00496"/>
    </source>
</evidence>
<evidence type="ECO:0000256" key="1">
    <source>
        <dbReference type="ARBA" id="ARBA00004196"/>
    </source>
</evidence>
<comment type="subcellular location">
    <subcellularLocation>
        <location evidence="1">Cell envelope</location>
    </subcellularLocation>
</comment>
<dbReference type="GO" id="GO:0015833">
    <property type="term" value="P:peptide transport"/>
    <property type="evidence" value="ECO:0007669"/>
    <property type="project" value="TreeGrafter"/>
</dbReference>
<gene>
    <name evidence="6" type="ORF">S06H3_51455</name>
</gene>
<dbReference type="PANTHER" id="PTHR30290:SF10">
    <property type="entry name" value="PERIPLASMIC OLIGOPEPTIDE-BINDING PROTEIN-RELATED"/>
    <property type="match status" value="1"/>
</dbReference>
<evidence type="ECO:0000256" key="3">
    <source>
        <dbReference type="ARBA" id="ARBA00022448"/>
    </source>
</evidence>
<comment type="similarity">
    <text evidence="2">Belongs to the bacterial solute-binding protein 5 family.</text>
</comment>
<evidence type="ECO:0000256" key="4">
    <source>
        <dbReference type="ARBA" id="ARBA00022729"/>
    </source>
</evidence>
<feature type="domain" description="Solute-binding protein family 5" evidence="5">
    <location>
        <begin position="5"/>
        <end position="242"/>
    </location>
</feature>
<comment type="caution">
    <text evidence="6">The sequence shown here is derived from an EMBL/GenBank/DDBJ whole genome shotgun (WGS) entry which is preliminary data.</text>
</comment>
<dbReference type="Gene3D" id="3.40.190.10">
    <property type="entry name" value="Periplasmic binding protein-like II"/>
    <property type="match status" value="1"/>
</dbReference>
<evidence type="ECO:0000256" key="2">
    <source>
        <dbReference type="ARBA" id="ARBA00005695"/>
    </source>
</evidence>
<sequence length="250" mass="27916">NSPFDYTLQITIDAPKSYFLSKLTYPTAFVVDRANAESGGEWWRQPNGTGPFMLRQWDENSLLVLEKNNLYYGKLAKVNFVVFQLWGGVPMNMYETGKIDVTSVSLNYIDKVTDEAGPFYHDLEVVPELSFYYIGFNHHKPPFDDVNIRRAFSQAVDKDKLASLVFRDMVQSADGILPPGMPGFNDDLSGLKYDINRAKELIATSKYGDVSNLPPITITIMGWGGLISQELEAIIQRMAKQPGGGGKGKA</sequence>
<organism evidence="6">
    <name type="scientific">marine sediment metagenome</name>
    <dbReference type="NCBI Taxonomy" id="412755"/>
    <lineage>
        <taxon>unclassified sequences</taxon>
        <taxon>metagenomes</taxon>
        <taxon>ecological metagenomes</taxon>
    </lineage>
</organism>
<dbReference type="GO" id="GO:0030313">
    <property type="term" value="C:cell envelope"/>
    <property type="evidence" value="ECO:0007669"/>
    <property type="project" value="UniProtKB-SubCell"/>
</dbReference>
<dbReference type="InterPro" id="IPR000914">
    <property type="entry name" value="SBP_5_dom"/>
</dbReference>
<dbReference type="InterPro" id="IPR039424">
    <property type="entry name" value="SBP_5"/>
</dbReference>
<dbReference type="AlphaFoldDB" id="X1P1X4"/>
<dbReference type="SUPFAM" id="SSF53850">
    <property type="entry name" value="Periplasmic binding protein-like II"/>
    <property type="match status" value="1"/>
</dbReference>
<evidence type="ECO:0000313" key="6">
    <source>
        <dbReference type="EMBL" id="GAI36441.1"/>
    </source>
</evidence>
<name>X1P1X4_9ZZZZ</name>
<dbReference type="Pfam" id="PF00496">
    <property type="entry name" value="SBP_bac_5"/>
    <property type="match status" value="1"/>
</dbReference>
<reference evidence="6" key="1">
    <citation type="journal article" date="2014" name="Front. Microbiol.">
        <title>High frequency of phylogenetically diverse reductive dehalogenase-homologous genes in deep subseafloor sedimentary metagenomes.</title>
        <authorList>
            <person name="Kawai M."/>
            <person name="Futagami T."/>
            <person name="Toyoda A."/>
            <person name="Takaki Y."/>
            <person name="Nishi S."/>
            <person name="Hori S."/>
            <person name="Arai W."/>
            <person name="Tsubouchi T."/>
            <person name="Morono Y."/>
            <person name="Uchiyama I."/>
            <person name="Ito T."/>
            <person name="Fujiyama A."/>
            <person name="Inagaki F."/>
            <person name="Takami H."/>
        </authorList>
    </citation>
    <scope>NUCLEOTIDE SEQUENCE</scope>
    <source>
        <strain evidence="6">Expedition CK06-06</strain>
    </source>
</reference>
<proteinExistence type="inferred from homology"/>
<keyword evidence="3" id="KW-0813">Transport</keyword>
<keyword evidence="4" id="KW-0732">Signal</keyword>
<feature type="non-terminal residue" evidence="6">
    <location>
        <position position="1"/>
    </location>
</feature>
<accession>X1P1X4</accession>
<feature type="non-terminal residue" evidence="6">
    <location>
        <position position="250"/>
    </location>
</feature>